<accession>A0A8H4VCE8</accession>
<protein>
    <submittedName>
        <fullName evidence="2">HypA protein</fullName>
    </submittedName>
</protein>
<reference evidence="2 3" key="1">
    <citation type="journal article" date="2020" name="G3 (Bethesda)">
        <title>Genetic Underpinnings of Host Manipulation by Ophiocordyceps as Revealed by Comparative Transcriptomics.</title>
        <authorList>
            <person name="Will I."/>
            <person name="Das B."/>
            <person name="Trinh T."/>
            <person name="Brachmann A."/>
            <person name="Ohm R.A."/>
            <person name="de Bekker C."/>
        </authorList>
    </citation>
    <scope>NUCLEOTIDE SEQUENCE [LARGE SCALE GENOMIC DNA]</scope>
    <source>
        <strain evidence="2 3">EC05</strain>
    </source>
</reference>
<sequence length="303" mass="33196">MATPYRFNISAADTGLLKIKQDDAAATRVTELLQQDLENHHVYFNDSGFHNHIAHQLLTLYGTGSTAQGLSQAYEQNKSYQLPARKASTSTADSLSNWSANAGPLLGNDAHYADFLLYFQRAIDENGWQAVVASHLLGDSPACLDMLGRLCAGFYHPAIQLMYGIEWEQPALVAEALAQAAVHDARVADLMSEVDEAAKLRDEVAVQSLPALLEGIREQQPKLAGSARWEDPNRIFDGVLARARPEAVALLAGIRVRPEELEEKTAEMIHTAAYVAAAASWNPPYTPKYDFFLLHHLTASPSS</sequence>
<dbReference type="InterPro" id="IPR025337">
    <property type="entry name" value="Questin_oxidase-like"/>
</dbReference>
<dbReference type="EMBL" id="JAACLJ010000005">
    <property type="protein sequence ID" value="KAF4585525.1"/>
    <property type="molecule type" value="Genomic_DNA"/>
</dbReference>
<dbReference type="GO" id="GO:0016491">
    <property type="term" value="F:oxidoreductase activity"/>
    <property type="evidence" value="ECO:0007669"/>
    <property type="project" value="UniProtKB-KW"/>
</dbReference>
<dbReference type="AlphaFoldDB" id="A0A8H4VCE8"/>
<evidence type="ECO:0000313" key="3">
    <source>
        <dbReference type="Proteomes" id="UP000562929"/>
    </source>
</evidence>
<keyword evidence="3" id="KW-1185">Reference proteome</keyword>
<keyword evidence="1" id="KW-0560">Oxidoreductase</keyword>
<dbReference type="PANTHER" id="PTHR35870">
    <property type="entry name" value="PROTEIN, PUTATIVE (AFU_ORTHOLOGUE AFUA_5G03330)-RELATED"/>
    <property type="match status" value="1"/>
</dbReference>
<proteinExistence type="predicted"/>
<evidence type="ECO:0000313" key="2">
    <source>
        <dbReference type="EMBL" id="KAF4585525.1"/>
    </source>
</evidence>
<dbReference type="OrthoDB" id="10004862at2759"/>
<organism evidence="2 3">
    <name type="scientific">Ophiocordyceps camponoti-floridani</name>
    <dbReference type="NCBI Taxonomy" id="2030778"/>
    <lineage>
        <taxon>Eukaryota</taxon>
        <taxon>Fungi</taxon>
        <taxon>Dikarya</taxon>
        <taxon>Ascomycota</taxon>
        <taxon>Pezizomycotina</taxon>
        <taxon>Sordariomycetes</taxon>
        <taxon>Hypocreomycetidae</taxon>
        <taxon>Hypocreales</taxon>
        <taxon>Ophiocordycipitaceae</taxon>
        <taxon>Ophiocordyceps</taxon>
    </lineage>
</organism>
<dbReference type="PANTHER" id="PTHR35870:SF1">
    <property type="entry name" value="PROTEIN, PUTATIVE (AFU_ORTHOLOGUE AFUA_5G03330)-RELATED"/>
    <property type="match status" value="1"/>
</dbReference>
<evidence type="ECO:0000256" key="1">
    <source>
        <dbReference type="ARBA" id="ARBA00023002"/>
    </source>
</evidence>
<name>A0A8H4VCE8_9HYPO</name>
<comment type="caution">
    <text evidence="2">The sequence shown here is derived from an EMBL/GenBank/DDBJ whole genome shotgun (WGS) entry which is preliminary data.</text>
</comment>
<gene>
    <name evidence="2" type="ORF">GQ602_004830</name>
</gene>
<dbReference type="Proteomes" id="UP000562929">
    <property type="component" value="Unassembled WGS sequence"/>
</dbReference>
<dbReference type="Pfam" id="PF14027">
    <property type="entry name" value="Questin_oxidase"/>
    <property type="match status" value="1"/>
</dbReference>